<evidence type="ECO:0000313" key="6">
    <source>
        <dbReference type="EMBL" id="SJZ35652.1"/>
    </source>
</evidence>
<evidence type="ECO:0000256" key="1">
    <source>
        <dbReference type="ARBA" id="ARBA00022618"/>
    </source>
</evidence>
<keyword evidence="3 5" id="KW-0131">Cell cycle</keyword>
<dbReference type="Proteomes" id="UP000196365">
    <property type="component" value="Unassembled WGS sequence"/>
</dbReference>
<comment type="function">
    <text evidence="4 5">Cell division protein that is part of the divisome complex and is recruited early to the Z-ring. Probably stimulates Z-ring formation, perhaps through the cross-linking of FtsZ protofilaments. Its function overlaps with FtsA.</text>
</comment>
<dbReference type="HAMAP" id="MF_01197">
    <property type="entry name" value="SepF"/>
    <property type="match status" value="1"/>
</dbReference>
<dbReference type="GO" id="GO:0043093">
    <property type="term" value="P:FtsZ-dependent cytokinesis"/>
    <property type="evidence" value="ECO:0007669"/>
    <property type="project" value="UniProtKB-UniRule"/>
</dbReference>
<evidence type="ECO:0000256" key="4">
    <source>
        <dbReference type="ARBA" id="ARBA00044936"/>
    </source>
</evidence>
<dbReference type="AlphaFoldDB" id="A0A1T4JZH4"/>
<accession>A0A1T4JZH4</accession>
<sequence>MKKNVLGKVMDFMGLGEDVDDIEFDEIEEEYEKEDVEPYIPMNRKGKIVNIQSNLNVKVVLAEPISFNDAAQICDDLKSRKTVVVNLEKADHEEAKKIFDFLNGSVYALDGKIQKISNGVFILAPNNVELLSEIGDEIKNKSLFNWQNK</sequence>
<dbReference type="Gene3D" id="3.30.110.150">
    <property type="entry name" value="SepF-like protein"/>
    <property type="match status" value="1"/>
</dbReference>
<comment type="subunit">
    <text evidence="5">Homodimer. Interacts with FtsZ.</text>
</comment>
<dbReference type="GO" id="GO:0000917">
    <property type="term" value="P:division septum assembly"/>
    <property type="evidence" value="ECO:0007669"/>
    <property type="project" value="UniProtKB-KW"/>
</dbReference>
<dbReference type="EMBL" id="FUWV01000001">
    <property type="protein sequence ID" value="SJZ35652.1"/>
    <property type="molecule type" value="Genomic_DNA"/>
</dbReference>
<evidence type="ECO:0000256" key="5">
    <source>
        <dbReference type="HAMAP-Rule" id="MF_01197"/>
    </source>
</evidence>
<evidence type="ECO:0000256" key="3">
    <source>
        <dbReference type="ARBA" id="ARBA00023306"/>
    </source>
</evidence>
<protein>
    <recommendedName>
        <fullName evidence="5">Cell division protein SepF</fullName>
    </recommendedName>
</protein>
<dbReference type="GO" id="GO:0005737">
    <property type="term" value="C:cytoplasm"/>
    <property type="evidence" value="ECO:0007669"/>
    <property type="project" value="UniProtKB-SubCell"/>
</dbReference>
<reference evidence="6 7" key="1">
    <citation type="submission" date="2017-02" db="EMBL/GenBank/DDBJ databases">
        <authorList>
            <person name="Peterson S.W."/>
        </authorList>
    </citation>
    <scope>NUCLEOTIDE SEQUENCE [LARGE SCALE GENOMIC DNA]</scope>
    <source>
        <strain evidence="6 7">DSM 15102</strain>
    </source>
</reference>
<gene>
    <name evidence="5" type="primary">sepF</name>
    <name evidence="6" type="ORF">SAMN02745973_00245</name>
</gene>
<proteinExistence type="inferred from homology"/>
<keyword evidence="5" id="KW-0963">Cytoplasm</keyword>
<organism evidence="6 7">
    <name type="scientific">Garciella nitratireducens DSM 15102</name>
    <dbReference type="NCBI Taxonomy" id="1121911"/>
    <lineage>
        <taxon>Bacteria</taxon>
        <taxon>Bacillati</taxon>
        <taxon>Bacillota</taxon>
        <taxon>Clostridia</taxon>
        <taxon>Eubacteriales</taxon>
        <taxon>Eubacteriaceae</taxon>
        <taxon>Garciella</taxon>
    </lineage>
</organism>
<keyword evidence="7" id="KW-1185">Reference proteome</keyword>
<dbReference type="InterPro" id="IPR038594">
    <property type="entry name" value="SepF-like_sf"/>
</dbReference>
<dbReference type="InterPro" id="IPR007561">
    <property type="entry name" value="Cell_div_SepF/SepF-rel"/>
</dbReference>
<dbReference type="Pfam" id="PF04472">
    <property type="entry name" value="SepF"/>
    <property type="match status" value="1"/>
</dbReference>
<keyword evidence="1 5" id="KW-0132">Cell division</keyword>
<keyword evidence="2 5" id="KW-0717">Septation</keyword>
<dbReference type="PANTHER" id="PTHR35798">
    <property type="entry name" value="CELL DIVISION PROTEIN SEPF"/>
    <property type="match status" value="1"/>
</dbReference>
<evidence type="ECO:0000313" key="7">
    <source>
        <dbReference type="Proteomes" id="UP000196365"/>
    </source>
</evidence>
<dbReference type="RefSeq" id="WP_087677688.1">
    <property type="nucleotide sequence ID" value="NZ_FUWV01000001.1"/>
</dbReference>
<comment type="similarity">
    <text evidence="5">Belongs to the SepF family.</text>
</comment>
<dbReference type="PANTHER" id="PTHR35798:SF1">
    <property type="entry name" value="CELL DIVISION PROTEIN SEPF"/>
    <property type="match status" value="1"/>
</dbReference>
<comment type="subcellular location">
    <subcellularLocation>
        <location evidence="5">Cytoplasm</location>
    </subcellularLocation>
    <text evidence="5">Localizes to the division site, in a FtsZ-dependent manner.</text>
</comment>
<dbReference type="InterPro" id="IPR023052">
    <property type="entry name" value="Cell_div_SepF"/>
</dbReference>
<evidence type="ECO:0000256" key="2">
    <source>
        <dbReference type="ARBA" id="ARBA00023210"/>
    </source>
</evidence>
<name>A0A1T4JZH4_9FIRM</name>
<dbReference type="OrthoDB" id="9815206at2"/>